<dbReference type="AlphaFoldDB" id="A0A2H0WL28"/>
<dbReference type="Proteomes" id="UP000230353">
    <property type="component" value="Unassembled WGS sequence"/>
</dbReference>
<dbReference type="EC" id="3.5.1.88" evidence="2"/>
<comment type="function">
    <text evidence="2">Removes the formyl group from the N-terminal Met of newly synthesized proteins. Requires at least a dipeptide for an efficient rate of reaction. N-terminal L-methionine is a prerequisite for activity but the enzyme has broad specificity at other positions.</text>
</comment>
<dbReference type="PANTHER" id="PTHR10458:SF22">
    <property type="entry name" value="PEPTIDE DEFORMYLASE"/>
    <property type="match status" value="1"/>
</dbReference>
<dbReference type="PIRSF" id="PIRSF004749">
    <property type="entry name" value="Pep_def"/>
    <property type="match status" value="1"/>
</dbReference>
<dbReference type="NCBIfam" id="NF001159">
    <property type="entry name" value="PRK00150.1-3"/>
    <property type="match status" value="1"/>
</dbReference>
<dbReference type="Gene3D" id="3.90.45.10">
    <property type="entry name" value="Peptide deformylase"/>
    <property type="match status" value="1"/>
</dbReference>
<name>A0A2H0WL28_9BACT</name>
<dbReference type="PANTHER" id="PTHR10458">
    <property type="entry name" value="PEPTIDE DEFORMYLASE"/>
    <property type="match status" value="1"/>
</dbReference>
<sequence length="165" mass="18756">MEKEKTKIYQKGEKVLNQKAREVPLDKIGEKKFQDIIKKLERVIFENDEALAAAAPQVGDPWRIFAVSEWALHPNEKKADFKNIVFINPKITKTSKETSLAPESCLSAPQYYGNVKRAQKVKVEAYDENGEKFRRGASGLLAQVIQHETDHLDGILFVDKLKSKS</sequence>
<feature type="binding site" evidence="2">
    <location>
        <position position="105"/>
    </location>
    <ligand>
        <name>Fe cation</name>
        <dbReference type="ChEBI" id="CHEBI:24875"/>
    </ligand>
</feature>
<comment type="caution">
    <text evidence="3">The sequence shown here is derived from an EMBL/GenBank/DDBJ whole genome shotgun (WGS) entry which is preliminary data.</text>
</comment>
<organism evidence="3 4">
    <name type="scientific">Candidatus Tagabacteria bacterium CG09_land_8_20_14_0_10_41_14</name>
    <dbReference type="NCBI Taxonomy" id="1975021"/>
    <lineage>
        <taxon>Bacteria</taxon>
        <taxon>Candidatus Tagaibacteriota</taxon>
    </lineage>
</organism>
<accession>A0A2H0WL28</accession>
<keyword evidence="2" id="KW-0648">Protein biosynthesis</keyword>
<comment type="catalytic activity">
    <reaction evidence="2">
        <text>N-terminal N-formyl-L-methionyl-[peptide] + H2O = N-terminal L-methionyl-[peptide] + formate</text>
        <dbReference type="Rhea" id="RHEA:24420"/>
        <dbReference type="Rhea" id="RHEA-COMP:10639"/>
        <dbReference type="Rhea" id="RHEA-COMP:10640"/>
        <dbReference type="ChEBI" id="CHEBI:15377"/>
        <dbReference type="ChEBI" id="CHEBI:15740"/>
        <dbReference type="ChEBI" id="CHEBI:49298"/>
        <dbReference type="ChEBI" id="CHEBI:64731"/>
        <dbReference type="EC" id="3.5.1.88"/>
    </reaction>
</comment>
<dbReference type="InterPro" id="IPR036821">
    <property type="entry name" value="Peptide_deformylase_sf"/>
</dbReference>
<dbReference type="NCBIfam" id="TIGR00079">
    <property type="entry name" value="pept_deformyl"/>
    <property type="match status" value="1"/>
</dbReference>
<dbReference type="HAMAP" id="MF_00163">
    <property type="entry name" value="Pep_deformylase"/>
    <property type="match status" value="1"/>
</dbReference>
<dbReference type="InterPro" id="IPR023635">
    <property type="entry name" value="Peptide_deformylase"/>
</dbReference>
<keyword evidence="2" id="KW-0408">Iron</keyword>
<evidence type="ECO:0000313" key="4">
    <source>
        <dbReference type="Proteomes" id="UP000230353"/>
    </source>
</evidence>
<dbReference type="GO" id="GO:0006412">
    <property type="term" value="P:translation"/>
    <property type="evidence" value="ECO:0007669"/>
    <property type="project" value="UniProtKB-UniRule"/>
</dbReference>
<dbReference type="CDD" id="cd00487">
    <property type="entry name" value="Pep_deformylase"/>
    <property type="match status" value="1"/>
</dbReference>
<dbReference type="EMBL" id="PEZL01000033">
    <property type="protein sequence ID" value="PIS13340.1"/>
    <property type="molecule type" value="Genomic_DNA"/>
</dbReference>
<keyword evidence="2" id="KW-0479">Metal-binding</keyword>
<proteinExistence type="inferred from homology"/>
<dbReference type="Pfam" id="PF01327">
    <property type="entry name" value="Pep_deformylase"/>
    <property type="match status" value="1"/>
</dbReference>
<feature type="binding site" evidence="2">
    <location>
        <position position="151"/>
    </location>
    <ligand>
        <name>Fe cation</name>
        <dbReference type="ChEBI" id="CHEBI:24875"/>
    </ligand>
</feature>
<comment type="similarity">
    <text evidence="1 2">Belongs to the polypeptide deformylase family.</text>
</comment>
<keyword evidence="2" id="KW-0378">Hydrolase</keyword>
<reference evidence="4" key="1">
    <citation type="submission" date="2017-09" db="EMBL/GenBank/DDBJ databases">
        <title>Depth-based differentiation of microbial function through sediment-hosted aquifers and enrichment of novel symbionts in the deep terrestrial subsurface.</title>
        <authorList>
            <person name="Probst A.J."/>
            <person name="Ladd B."/>
            <person name="Jarett J.K."/>
            <person name="Geller-Mcgrath D.E."/>
            <person name="Sieber C.M.K."/>
            <person name="Emerson J.B."/>
            <person name="Anantharaman K."/>
            <person name="Thomas B.C."/>
            <person name="Malmstrom R."/>
            <person name="Stieglmeier M."/>
            <person name="Klingl A."/>
            <person name="Woyke T."/>
            <person name="Ryan C.M."/>
            <person name="Banfield J.F."/>
        </authorList>
    </citation>
    <scope>NUCLEOTIDE SEQUENCE [LARGE SCALE GENOMIC DNA]</scope>
</reference>
<feature type="active site" evidence="2">
    <location>
        <position position="148"/>
    </location>
</feature>
<feature type="binding site" evidence="2">
    <location>
        <position position="147"/>
    </location>
    <ligand>
        <name>Fe cation</name>
        <dbReference type="ChEBI" id="CHEBI:24875"/>
    </ligand>
</feature>
<protein>
    <recommendedName>
        <fullName evidence="2">Peptide deformylase</fullName>
        <shortName evidence="2">PDF</shortName>
        <ecNumber evidence="2">3.5.1.88</ecNumber>
    </recommendedName>
    <alternativeName>
        <fullName evidence="2">Polypeptide deformylase</fullName>
    </alternativeName>
</protein>
<evidence type="ECO:0000313" key="3">
    <source>
        <dbReference type="EMBL" id="PIS13340.1"/>
    </source>
</evidence>
<dbReference type="GO" id="GO:0046872">
    <property type="term" value="F:metal ion binding"/>
    <property type="evidence" value="ECO:0007669"/>
    <property type="project" value="UniProtKB-KW"/>
</dbReference>
<dbReference type="GO" id="GO:0042586">
    <property type="term" value="F:peptide deformylase activity"/>
    <property type="evidence" value="ECO:0007669"/>
    <property type="project" value="UniProtKB-UniRule"/>
</dbReference>
<dbReference type="SUPFAM" id="SSF56420">
    <property type="entry name" value="Peptide deformylase"/>
    <property type="match status" value="1"/>
</dbReference>
<dbReference type="PRINTS" id="PR01576">
    <property type="entry name" value="PDEFORMYLASE"/>
</dbReference>
<evidence type="ECO:0000256" key="2">
    <source>
        <dbReference type="HAMAP-Rule" id="MF_00163"/>
    </source>
</evidence>
<comment type="cofactor">
    <cofactor evidence="2">
        <name>Fe(2+)</name>
        <dbReference type="ChEBI" id="CHEBI:29033"/>
    </cofactor>
    <text evidence="2">Binds 1 Fe(2+) ion.</text>
</comment>
<evidence type="ECO:0000256" key="1">
    <source>
        <dbReference type="ARBA" id="ARBA00010759"/>
    </source>
</evidence>
<gene>
    <name evidence="2 3" type="primary">def</name>
    <name evidence="3" type="ORF">COT67_02400</name>
</gene>